<dbReference type="EMBL" id="LAZR01020405">
    <property type="protein sequence ID" value="KKL88988.1"/>
    <property type="molecule type" value="Genomic_DNA"/>
</dbReference>
<accession>A0A0F9FS46</accession>
<dbReference type="AlphaFoldDB" id="A0A0F9FS46"/>
<proteinExistence type="predicted"/>
<organism evidence="1">
    <name type="scientific">marine sediment metagenome</name>
    <dbReference type="NCBI Taxonomy" id="412755"/>
    <lineage>
        <taxon>unclassified sequences</taxon>
        <taxon>metagenomes</taxon>
        <taxon>ecological metagenomes</taxon>
    </lineage>
</organism>
<comment type="caution">
    <text evidence="1">The sequence shown here is derived from an EMBL/GenBank/DDBJ whole genome shotgun (WGS) entry which is preliminary data.</text>
</comment>
<name>A0A0F9FS46_9ZZZZ</name>
<evidence type="ECO:0000313" key="1">
    <source>
        <dbReference type="EMBL" id="KKL88988.1"/>
    </source>
</evidence>
<gene>
    <name evidence="1" type="ORF">LCGC14_1919190</name>
</gene>
<protein>
    <recommendedName>
        <fullName evidence="2">MBG domain-containing protein</fullName>
    </recommendedName>
</protein>
<sequence>MAFIGTAQEEGTYPIVLTYTLGGSALTPDSVTWTLSRPNKTIVNAREDVVIETPGTTNTIAPSGDDLAILSDSDIDRVITAKIVYSPGSLPQNAQAEFKIKPLDQVP</sequence>
<reference evidence="1" key="1">
    <citation type="journal article" date="2015" name="Nature">
        <title>Complex archaea that bridge the gap between prokaryotes and eukaryotes.</title>
        <authorList>
            <person name="Spang A."/>
            <person name="Saw J.H."/>
            <person name="Jorgensen S.L."/>
            <person name="Zaremba-Niedzwiedzka K."/>
            <person name="Martijn J."/>
            <person name="Lind A.E."/>
            <person name="van Eijk R."/>
            <person name="Schleper C."/>
            <person name="Guy L."/>
            <person name="Ettema T.J."/>
        </authorList>
    </citation>
    <scope>NUCLEOTIDE SEQUENCE</scope>
</reference>
<evidence type="ECO:0008006" key="2">
    <source>
        <dbReference type="Google" id="ProtNLM"/>
    </source>
</evidence>